<evidence type="ECO:0000313" key="7">
    <source>
        <dbReference type="Proteomes" id="UP000263642"/>
    </source>
</evidence>
<dbReference type="PANTHER" id="PTHR30469:SF15">
    <property type="entry name" value="HLYD FAMILY OF SECRETION PROTEINS"/>
    <property type="match status" value="1"/>
</dbReference>
<evidence type="ECO:0000256" key="2">
    <source>
        <dbReference type="SAM" id="MobiDB-lite"/>
    </source>
</evidence>
<dbReference type="Pfam" id="PF25989">
    <property type="entry name" value="YknX_C"/>
    <property type="match status" value="1"/>
</dbReference>
<feature type="region of interest" description="Disordered" evidence="2">
    <location>
        <begin position="128"/>
        <end position="147"/>
    </location>
</feature>
<dbReference type="Proteomes" id="UP000263642">
    <property type="component" value="Unassembled WGS sequence"/>
</dbReference>
<organism evidence="6 7">
    <name type="scientific">Gimesia maris</name>
    <dbReference type="NCBI Taxonomy" id="122"/>
    <lineage>
        <taxon>Bacteria</taxon>
        <taxon>Pseudomonadati</taxon>
        <taxon>Planctomycetota</taxon>
        <taxon>Planctomycetia</taxon>
        <taxon>Planctomycetales</taxon>
        <taxon>Planctomycetaceae</taxon>
        <taxon>Gimesia</taxon>
    </lineage>
</organism>
<evidence type="ECO:0000313" key="6">
    <source>
        <dbReference type="EMBL" id="HCO25200.1"/>
    </source>
</evidence>
<reference evidence="6 7" key="1">
    <citation type="journal article" date="2018" name="Nat. Biotechnol.">
        <title>A standardized bacterial taxonomy based on genome phylogeny substantially revises the tree of life.</title>
        <authorList>
            <person name="Parks D.H."/>
            <person name="Chuvochina M."/>
            <person name="Waite D.W."/>
            <person name="Rinke C."/>
            <person name="Skarshewski A."/>
            <person name="Chaumeil P.A."/>
            <person name="Hugenholtz P."/>
        </authorList>
    </citation>
    <scope>NUCLEOTIDE SEQUENCE [LARGE SCALE GENOMIC DNA]</scope>
    <source>
        <strain evidence="6">UBA9375</strain>
    </source>
</reference>
<evidence type="ECO:0000256" key="1">
    <source>
        <dbReference type="ARBA" id="ARBA00009477"/>
    </source>
</evidence>
<dbReference type="Gene3D" id="1.10.287.470">
    <property type="entry name" value="Helix hairpin bin"/>
    <property type="match status" value="1"/>
</dbReference>
<dbReference type="PANTHER" id="PTHR30469">
    <property type="entry name" value="MULTIDRUG RESISTANCE PROTEIN MDTA"/>
    <property type="match status" value="1"/>
</dbReference>
<feature type="domain" description="YknX-like C-terminal permuted SH3-like" evidence="5">
    <location>
        <begin position="335"/>
        <end position="391"/>
    </location>
</feature>
<keyword evidence="3" id="KW-0732">Signal</keyword>
<dbReference type="PROSITE" id="PS51257">
    <property type="entry name" value="PROKAR_LIPOPROTEIN"/>
    <property type="match status" value="1"/>
</dbReference>
<dbReference type="AlphaFoldDB" id="A0A3D3RC73"/>
<dbReference type="Gene3D" id="2.40.50.100">
    <property type="match status" value="1"/>
</dbReference>
<dbReference type="GO" id="GO:0015562">
    <property type="term" value="F:efflux transmembrane transporter activity"/>
    <property type="evidence" value="ECO:0007669"/>
    <property type="project" value="TreeGrafter"/>
</dbReference>
<feature type="signal peptide" evidence="3">
    <location>
        <begin position="1"/>
        <end position="23"/>
    </location>
</feature>
<dbReference type="InterPro" id="IPR006143">
    <property type="entry name" value="RND_pump_MFP"/>
</dbReference>
<gene>
    <name evidence="6" type="ORF">DIT97_20045</name>
</gene>
<evidence type="ECO:0000259" key="4">
    <source>
        <dbReference type="Pfam" id="PF25954"/>
    </source>
</evidence>
<dbReference type="InterPro" id="IPR058637">
    <property type="entry name" value="YknX-like_C"/>
</dbReference>
<dbReference type="EMBL" id="DQAY01000119">
    <property type="protein sequence ID" value="HCO25200.1"/>
    <property type="molecule type" value="Genomic_DNA"/>
</dbReference>
<protein>
    <submittedName>
        <fullName evidence="6">Uncharacterized protein</fullName>
    </submittedName>
</protein>
<dbReference type="InterPro" id="IPR058792">
    <property type="entry name" value="Beta-barrel_RND_2"/>
</dbReference>
<comment type="caution">
    <text evidence="6">The sequence shown here is derived from an EMBL/GenBank/DDBJ whole genome shotgun (WGS) entry which is preliminary data.</text>
</comment>
<dbReference type="GO" id="GO:1990281">
    <property type="term" value="C:efflux pump complex"/>
    <property type="evidence" value="ECO:0007669"/>
    <property type="project" value="TreeGrafter"/>
</dbReference>
<accession>A0A3D3RC73</accession>
<feature type="domain" description="CusB-like beta-barrel" evidence="4">
    <location>
        <begin position="261"/>
        <end position="325"/>
    </location>
</feature>
<comment type="similarity">
    <text evidence="1">Belongs to the membrane fusion protein (MFP) (TC 8.A.1) family.</text>
</comment>
<evidence type="ECO:0000256" key="3">
    <source>
        <dbReference type="SAM" id="SignalP"/>
    </source>
</evidence>
<feature type="chain" id="PRO_5017742011" evidence="3">
    <location>
        <begin position="24"/>
        <end position="413"/>
    </location>
</feature>
<name>A0A3D3RC73_9PLAN</name>
<sequence>MNDCYYRPPYTCLFSLLLTLFFAGCESSESAPASKAGETLPVLNVETLEVAEENWPRIIRSQGSLYPDEEATLGIKVEGRVFKVHVDLGDVVKPGDPLITVYQDDFKLRVKQAEAELSQARSAVGLKPGDSVENLVPEKSPPAKEQQAEWDEAKANLERARVLFNKKVMGQAEYDQIVSLERVAAARYDSALNGVREKMANITVQQAQLDLAQEDLNNTVLTASYTAVVQKRLVAPGSYIKMGDPLLVLVRIDQLRYRGTVPERLSTQLKVGQHVELKIESLPLKQSKVTRISPFLDQTSRALLFEAVVDNSQRALRAGLFAEGQIIVNPDQKAMVVPMSAVVQFAGTEKVWKVEDGKVKMQEVLLGEQRGDRIRILEGLKPGDRILLNAREGRPGVLGDSKPLPTEVQKTQI</sequence>
<dbReference type="Gene3D" id="2.40.420.20">
    <property type="match status" value="1"/>
</dbReference>
<dbReference type="NCBIfam" id="TIGR01730">
    <property type="entry name" value="RND_mfp"/>
    <property type="match status" value="1"/>
</dbReference>
<dbReference type="SUPFAM" id="SSF111369">
    <property type="entry name" value="HlyD-like secretion proteins"/>
    <property type="match status" value="2"/>
</dbReference>
<proteinExistence type="inferred from homology"/>
<evidence type="ECO:0000259" key="5">
    <source>
        <dbReference type="Pfam" id="PF25989"/>
    </source>
</evidence>
<dbReference type="Gene3D" id="2.40.30.170">
    <property type="match status" value="1"/>
</dbReference>
<dbReference type="Pfam" id="PF25954">
    <property type="entry name" value="Beta-barrel_RND_2"/>
    <property type="match status" value="1"/>
</dbReference>